<evidence type="ECO:0000313" key="4">
    <source>
        <dbReference type="EMBL" id="SHF83285.1"/>
    </source>
</evidence>
<evidence type="ECO:0000256" key="1">
    <source>
        <dbReference type="SAM" id="Coils"/>
    </source>
</evidence>
<dbReference type="RefSeq" id="WP_073003127.1">
    <property type="nucleotide sequence ID" value="NZ_FQUM01000010.1"/>
</dbReference>
<keyword evidence="1" id="KW-0175">Coiled coil</keyword>
<name>A0A1M5EVM4_9BACT</name>
<feature type="transmembrane region" description="Helical" evidence="2">
    <location>
        <begin position="331"/>
        <end position="351"/>
    </location>
</feature>
<feature type="coiled-coil region" evidence="1">
    <location>
        <begin position="356"/>
        <end position="390"/>
    </location>
</feature>
<reference evidence="4 5" key="1">
    <citation type="submission" date="2016-11" db="EMBL/GenBank/DDBJ databases">
        <authorList>
            <person name="Jaros S."/>
            <person name="Januszkiewicz K."/>
            <person name="Wedrychowicz H."/>
        </authorList>
    </citation>
    <scope>NUCLEOTIDE SEQUENCE [LARGE SCALE GENOMIC DNA]</scope>
    <source>
        <strain evidence="4 5">DSM 26910</strain>
    </source>
</reference>
<evidence type="ECO:0000259" key="3">
    <source>
        <dbReference type="Pfam" id="PF19904"/>
    </source>
</evidence>
<feature type="domain" description="DUF6377" evidence="3">
    <location>
        <begin position="256"/>
        <end position="510"/>
    </location>
</feature>
<organism evidence="4 5">
    <name type="scientific">Mariniphaga anaerophila</name>
    <dbReference type="NCBI Taxonomy" id="1484053"/>
    <lineage>
        <taxon>Bacteria</taxon>
        <taxon>Pseudomonadati</taxon>
        <taxon>Bacteroidota</taxon>
        <taxon>Bacteroidia</taxon>
        <taxon>Marinilabiliales</taxon>
        <taxon>Prolixibacteraceae</taxon>
        <taxon>Mariniphaga</taxon>
    </lineage>
</organism>
<evidence type="ECO:0000313" key="5">
    <source>
        <dbReference type="Proteomes" id="UP000184164"/>
    </source>
</evidence>
<sequence length="545" mass="63691">MNYKLLFCFLLFFPGAVFGQYPLDSLLNKLDDAIENFELYTTQKENRLQFIKEKLSTVSPNSLGEYDLNTELFNEYRPYICDSAIFYKNRNIDIATSLNDINRLYKSKLQLAYLMASTGMYMESVDLVRSLKREQLPPQLLIEYYYTYWHVHSELAFYTQDNKGAQRYWEISNMYGDSLSGVLTPDDDLYYVIKEDSLRNAGNLEEALKVNDINIAKFEVGTRGLAIASYNRSLTYRIAGNIEGEKYYLALSALSDILSSTKDHASLWMLAKILYDEKDVERAYNYIRFSWSETVFYNARLRSLQSAVILSLIDATYQAKIENKNRQLQNYLVLISALVLLLMVALIYIYSQMKRLSVTRKYLQEANTNLKNLNNELQLVNTQMQVVNTDLSESNHIKEEYIGHFIKLCSTYINKMDGFRRMVNKKLTGGHMTELLDITRSPEMMDNEINELYRNFDKAFLRIFPHFVEKVNELLVDDEKIVLKRDELLNAELRILALIRLGISNSSQIADFLRYSVNTIYNYRAKIKNRALSREEFEELLVSIR</sequence>
<keyword evidence="2" id="KW-1133">Transmembrane helix</keyword>
<gene>
    <name evidence="4" type="ORF">SAMN05444274_11047</name>
</gene>
<dbReference type="Pfam" id="PF19904">
    <property type="entry name" value="DUF6377"/>
    <property type="match status" value="1"/>
</dbReference>
<keyword evidence="5" id="KW-1185">Reference proteome</keyword>
<dbReference type="AlphaFoldDB" id="A0A1M5EVM4"/>
<accession>A0A1M5EVM4</accession>
<protein>
    <recommendedName>
        <fullName evidence="3">DUF6377 domain-containing protein</fullName>
    </recommendedName>
</protein>
<proteinExistence type="predicted"/>
<evidence type="ECO:0000256" key="2">
    <source>
        <dbReference type="SAM" id="Phobius"/>
    </source>
</evidence>
<keyword evidence="2" id="KW-0812">Transmembrane</keyword>
<dbReference type="InterPro" id="IPR045957">
    <property type="entry name" value="DUF6377"/>
</dbReference>
<keyword evidence="2" id="KW-0472">Membrane</keyword>
<dbReference type="EMBL" id="FQUM01000010">
    <property type="protein sequence ID" value="SHF83285.1"/>
    <property type="molecule type" value="Genomic_DNA"/>
</dbReference>
<dbReference type="OrthoDB" id="1044679at2"/>
<dbReference type="STRING" id="1484053.SAMN05444274_11047"/>
<dbReference type="Proteomes" id="UP000184164">
    <property type="component" value="Unassembled WGS sequence"/>
</dbReference>